<feature type="transmembrane region" description="Helical" evidence="1">
    <location>
        <begin position="116"/>
        <end position="132"/>
    </location>
</feature>
<dbReference type="Pfam" id="PF05145">
    <property type="entry name" value="AbrB"/>
    <property type="match status" value="1"/>
</dbReference>
<dbReference type="EMBL" id="JAYWLC010000003">
    <property type="protein sequence ID" value="MER5171253.1"/>
    <property type="molecule type" value="Genomic_DNA"/>
</dbReference>
<dbReference type="PANTHER" id="PTHR38457">
    <property type="entry name" value="REGULATOR ABRB-RELATED"/>
    <property type="match status" value="1"/>
</dbReference>
<dbReference type="PIRSF" id="PIRSF038991">
    <property type="entry name" value="Protein_AbrB"/>
    <property type="match status" value="1"/>
</dbReference>
<protein>
    <submittedName>
        <fullName evidence="2">AbrB family transcriptional regulator</fullName>
    </submittedName>
</protein>
<feature type="transmembrane region" description="Helical" evidence="1">
    <location>
        <begin position="260"/>
        <end position="287"/>
    </location>
</feature>
<evidence type="ECO:0000256" key="1">
    <source>
        <dbReference type="SAM" id="Phobius"/>
    </source>
</evidence>
<evidence type="ECO:0000313" key="3">
    <source>
        <dbReference type="Proteomes" id="UP001438953"/>
    </source>
</evidence>
<keyword evidence="3" id="KW-1185">Reference proteome</keyword>
<feature type="transmembrane region" description="Helical" evidence="1">
    <location>
        <begin position="32"/>
        <end position="51"/>
    </location>
</feature>
<feature type="transmembrane region" description="Helical" evidence="1">
    <location>
        <begin position="144"/>
        <end position="168"/>
    </location>
</feature>
<reference evidence="2 3" key="1">
    <citation type="submission" date="2024-01" db="EMBL/GenBank/DDBJ databases">
        <authorList>
            <person name="Deng Y."/>
            <person name="Su J."/>
        </authorList>
    </citation>
    <scope>NUCLEOTIDE SEQUENCE [LARGE SCALE GENOMIC DNA]</scope>
    <source>
        <strain evidence="2 3">CPCC 100088</strain>
    </source>
</reference>
<organism evidence="2 3">
    <name type="scientific">Thioclava kandeliae</name>
    <dbReference type="NCBI Taxonomy" id="3070818"/>
    <lineage>
        <taxon>Bacteria</taxon>
        <taxon>Pseudomonadati</taxon>
        <taxon>Pseudomonadota</taxon>
        <taxon>Alphaproteobacteria</taxon>
        <taxon>Rhodobacterales</taxon>
        <taxon>Paracoccaceae</taxon>
        <taxon>Thioclava</taxon>
    </lineage>
</organism>
<feature type="transmembrane region" description="Helical" evidence="1">
    <location>
        <begin position="230"/>
        <end position="248"/>
    </location>
</feature>
<dbReference type="Proteomes" id="UP001438953">
    <property type="component" value="Unassembled WGS sequence"/>
</dbReference>
<evidence type="ECO:0000313" key="2">
    <source>
        <dbReference type="EMBL" id="MER5171253.1"/>
    </source>
</evidence>
<dbReference type="PANTHER" id="PTHR38457:SF1">
    <property type="entry name" value="REGULATOR ABRB-RELATED"/>
    <property type="match status" value="1"/>
</dbReference>
<feature type="transmembrane region" description="Helical" evidence="1">
    <location>
        <begin position="319"/>
        <end position="343"/>
    </location>
</feature>
<keyword evidence="1" id="KW-0472">Membrane</keyword>
<comment type="caution">
    <text evidence="2">The sequence shown here is derived from an EMBL/GenBank/DDBJ whole genome shotgun (WGS) entry which is preliminary data.</text>
</comment>
<feature type="transmembrane region" description="Helical" evidence="1">
    <location>
        <begin position="83"/>
        <end position="104"/>
    </location>
</feature>
<feature type="transmembrane region" description="Helical" evidence="1">
    <location>
        <begin position="205"/>
        <end position="224"/>
    </location>
</feature>
<dbReference type="InterPro" id="IPR017516">
    <property type="entry name" value="AbrB_dup"/>
</dbReference>
<keyword evidence="1" id="KW-0812">Transmembrane</keyword>
<keyword evidence="1" id="KW-1133">Transmembrane helix</keyword>
<proteinExistence type="predicted"/>
<feature type="transmembrane region" description="Helical" evidence="1">
    <location>
        <begin position="7"/>
        <end position="26"/>
    </location>
</feature>
<dbReference type="NCBIfam" id="TIGR03082">
    <property type="entry name" value="Gneg_AbrB_dup"/>
    <property type="match status" value="2"/>
</dbReference>
<name>A0ABV1SEB5_9RHOB</name>
<gene>
    <name evidence="2" type="ORF">VSX56_05630</name>
</gene>
<reference evidence="2 3" key="2">
    <citation type="submission" date="2024-06" db="EMBL/GenBank/DDBJ databases">
        <title>Thioclava kandeliae sp. nov. from a rhizosphere soil sample of Kandelia candel in a mangrove.</title>
        <authorList>
            <person name="Mu T."/>
        </authorList>
    </citation>
    <scope>NUCLEOTIDE SEQUENCE [LARGE SCALE GENOMIC DNA]</scope>
    <source>
        <strain evidence="2 3">CPCC 100088</strain>
    </source>
</reference>
<sequence>MQARRIVSWLAIVISGIAAGGVLSYFGVPAGLLIGPIVAGMCFGLAGYKMAFNRDLRALAQGATGVLIASSYRPDTLARLGEFWPEALASLFATMVIAIAAGVVVGRMGRIAKEEAIWGFLPGMASAVIAISEERNMDARAVAIIQIIRILVVILSMSALAAVLHMTGLADPAQAGAAKVSPHGPIWIPCMLILLAPLSQRFMRFVPAGGLMVPMITAIALKSAGVNVVMPHEFLVAAYLVIGAHVGLRFDRPLLRQAGAALPAIIGAAIVMVLLGGGVGFALAWAVDVDTLSGVLAAVPGSIDAVAALSYSSGSDMSFVMTLQILRLFVVLIAGPPMASWAARRFAVKR</sequence>
<dbReference type="RefSeq" id="WP_339115064.1">
    <property type="nucleotide sequence ID" value="NZ_JAYWLC010000003.1"/>
</dbReference>
<accession>A0ABV1SEB5</accession>
<dbReference type="InterPro" id="IPR007820">
    <property type="entry name" value="AbrB_fam"/>
</dbReference>